<evidence type="ECO:0000313" key="1">
    <source>
        <dbReference type="EMBL" id="KZC04280.1"/>
    </source>
</evidence>
<reference evidence="1 2" key="1">
    <citation type="submission" date="2015-07" db="EMBL/GenBank/DDBJ databases">
        <title>The genome of Dufourea novaeangliae.</title>
        <authorList>
            <person name="Pan H."/>
            <person name="Kapheim K."/>
        </authorList>
    </citation>
    <scope>NUCLEOTIDE SEQUENCE [LARGE SCALE GENOMIC DNA]</scope>
    <source>
        <strain evidence="1">0120121106</strain>
        <tissue evidence="1">Whole body</tissue>
    </source>
</reference>
<evidence type="ECO:0000313" key="2">
    <source>
        <dbReference type="Proteomes" id="UP000076502"/>
    </source>
</evidence>
<organism evidence="1 2">
    <name type="scientific">Dufourea novaeangliae</name>
    <name type="common">Sweat bee</name>
    <dbReference type="NCBI Taxonomy" id="178035"/>
    <lineage>
        <taxon>Eukaryota</taxon>
        <taxon>Metazoa</taxon>
        <taxon>Ecdysozoa</taxon>
        <taxon>Arthropoda</taxon>
        <taxon>Hexapoda</taxon>
        <taxon>Insecta</taxon>
        <taxon>Pterygota</taxon>
        <taxon>Neoptera</taxon>
        <taxon>Endopterygota</taxon>
        <taxon>Hymenoptera</taxon>
        <taxon>Apocrita</taxon>
        <taxon>Aculeata</taxon>
        <taxon>Apoidea</taxon>
        <taxon>Anthophila</taxon>
        <taxon>Halictidae</taxon>
        <taxon>Rophitinae</taxon>
        <taxon>Dufourea</taxon>
    </lineage>
</organism>
<keyword evidence="2" id="KW-1185">Reference proteome</keyword>
<proteinExistence type="predicted"/>
<gene>
    <name evidence="1" type="ORF">WN55_02169</name>
</gene>
<sequence length="54" mass="6095">MGQKPFFSVQASAPPGYAHGEKRCVLPDDLWGTIITVRETNWWKRFGAPLTVYA</sequence>
<dbReference type="AlphaFoldDB" id="A0A154NZI0"/>
<dbReference type="Proteomes" id="UP000076502">
    <property type="component" value="Unassembled WGS sequence"/>
</dbReference>
<accession>A0A154NZI0</accession>
<name>A0A154NZI0_DUFNO</name>
<protein>
    <submittedName>
        <fullName evidence="1">Uncharacterized protein</fullName>
    </submittedName>
</protein>
<dbReference type="EMBL" id="KQ434777">
    <property type="protein sequence ID" value="KZC04280.1"/>
    <property type="molecule type" value="Genomic_DNA"/>
</dbReference>